<gene>
    <name evidence="2" type="ORF">NKG59_19145</name>
</gene>
<evidence type="ECO:0000256" key="1">
    <source>
        <dbReference type="SAM" id="MobiDB-lite"/>
    </source>
</evidence>
<protein>
    <submittedName>
        <fullName evidence="2">Uncharacterized protein</fullName>
    </submittedName>
</protein>
<dbReference type="AlphaFoldDB" id="A0AA41WSP4"/>
<name>A0AA41WSP4_9RALS</name>
<dbReference type="EMBL" id="JAMYWC010000005">
    <property type="protein sequence ID" value="MCP1174483.1"/>
    <property type="molecule type" value="Genomic_DNA"/>
</dbReference>
<keyword evidence="3" id="KW-1185">Reference proteome</keyword>
<proteinExistence type="predicted"/>
<organism evidence="2 3">
    <name type="scientific">Ralstonia chuxiongensis</name>
    <dbReference type="NCBI Taxonomy" id="2957504"/>
    <lineage>
        <taxon>Bacteria</taxon>
        <taxon>Pseudomonadati</taxon>
        <taxon>Pseudomonadota</taxon>
        <taxon>Betaproteobacteria</taxon>
        <taxon>Burkholderiales</taxon>
        <taxon>Burkholderiaceae</taxon>
        <taxon>Ralstonia</taxon>
    </lineage>
</organism>
<evidence type="ECO:0000313" key="3">
    <source>
        <dbReference type="Proteomes" id="UP001162793"/>
    </source>
</evidence>
<feature type="compositionally biased region" description="Basic and acidic residues" evidence="1">
    <location>
        <begin position="245"/>
        <end position="258"/>
    </location>
</feature>
<sequence>MGLQPGGAEGKVLAKATTVEILWEIRANSREWLAVLEEKLGLCMSHESSGVVPTGDRFLKLLNPKRSALPAAKLVQVVRNGWKYAWLSDDYVFELGLRDAIRAKHAVDVLERRDRAYEIFSRGLERMQRGVLPLASGGRKGGTPKLISDDLEARRTYDTWIEEIRALGGQVMDAEEWLGWFEVSDSRKSMQATAEEWDRPECPPWVGEHDYWDALYPPYHPLLLDRLILVCDGDLPYSPYPQRIRRPERGSDQRRMGDSSDSDQILVEGDDLTEFINLREQRARHAAEMTEELLSRLQRSV</sequence>
<dbReference type="Proteomes" id="UP001162793">
    <property type="component" value="Unassembled WGS sequence"/>
</dbReference>
<dbReference type="RefSeq" id="WP_253539943.1">
    <property type="nucleotide sequence ID" value="NZ_JAMYWC010000005.1"/>
</dbReference>
<comment type="caution">
    <text evidence="2">The sequence shown here is derived from an EMBL/GenBank/DDBJ whole genome shotgun (WGS) entry which is preliminary data.</text>
</comment>
<evidence type="ECO:0000313" key="2">
    <source>
        <dbReference type="EMBL" id="MCP1174483.1"/>
    </source>
</evidence>
<reference evidence="3" key="1">
    <citation type="journal article" date="2023" name="Front. Microbiol.">
        <title>Ralstonia chuxiongensis sp. nov., Ralstonia mojiangensis sp. nov., and Ralstonia soli sp. nov., isolated from tobacco fields, are three novel species in the family Burkholderiaceae.</title>
        <authorList>
            <person name="Lu C.H."/>
            <person name="Zhang Y.Y."/>
            <person name="Jiang N."/>
            <person name="Chen W."/>
            <person name="Shao X."/>
            <person name="Zhao Z.M."/>
            <person name="Lu W.L."/>
            <person name="Hu X."/>
            <person name="Xi Y.X."/>
            <person name="Zou S.Y."/>
            <person name="Wei Q.J."/>
            <person name="Lin Z.L."/>
            <person name="Gong L."/>
            <person name="Gai X.T."/>
            <person name="Zhang L.Q."/>
            <person name="Li J.Y."/>
            <person name="Jin Y."/>
            <person name="Xia Z.Y."/>
        </authorList>
    </citation>
    <scope>NUCLEOTIDE SEQUENCE [LARGE SCALE GENOMIC DNA]</scope>
    <source>
        <strain evidence="3">21YRMH01-3</strain>
    </source>
</reference>
<feature type="region of interest" description="Disordered" evidence="1">
    <location>
        <begin position="241"/>
        <end position="264"/>
    </location>
</feature>
<accession>A0AA41WSP4</accession>